<keyword evidence="3" id="KW-0805">Transcription regulation</keyword>
<dbReference type="CDD" id="cd00009">
    <property type="entry name" value="AAA"/>
    <property type="match status" value="1"/>
</dbReference>
<keyword evidence="5" id="KW-0804">Transcription</keyword>
<evidence type="ECO:0000259" key="7">
    <source>
        <dbReference type="PROSITE" id="PS50045"/>
    </source>
</evidence>
<accession>A0A090SNB6</accession>
<keyword evidence="4" id="KW-0238">DNA-binding</keyword>
<keyword evidence="2" id="KW-0067">ATP-binding</keyword>
<dbReference type="InterPro" id="IPR058031">
    <property type="entry name" value="AAA_lid_NorR"/>
</dbReference>
<evidence type="ECO:0000313" key="9">
    <source>
        <dbReference type="Proteomes" id="UP000029228"/>
    </source>
</evidence>
<dbReference type="InterPro" id="IPR027417">
    <property type="entry name" value="P-loop_NTPase"/>
</dbReference>
<dbReference type="InterPro" id="IPR009057">
    <property type="entry name" value="Homeodomain-like_sf"/>
</dbReference>
<evidence type="ECO:0000256" key="1">
    <source>
        <dbReference type="ARBA" id="ARBA00022741"/>
    </source>
</evidence>
<evidence type="ECO:0000256" key="3">
    <source>
        <dbReference type="ARBA" id="ARBA00023015"/>
    </source>
</evidence>
<dbReference type="InterPro" id="IPR002078">
    <property type="entry name" value="Sigma_54_int"/>
</dbReference>
<dbReference type="Pfam" id="PF02954">
    <property type="entry name" value="HTH_8"/>
    <property type="match status" value="1"/>
</dbReference>
<comment type="caution">
    <text evidence="8">The sequence shown here is derived from an EMBL/GenBank/DDBJ whole genome shotgun (WGS) entry which is preliminary data.</text>
</comment>
<reference evidence="8 9" key="1">
    <citation type="submission" date="2014-09" db="EMBL/GenBank/DDBJ databases">
        <title>Vibrio maritimus JCM 19235. (C45) whole genome shotgun sequence.</title>
        <authorList>
            <person name="Sawabe T."/>
            <person name="Meirelles P."/>
            <person name="Nakanishi M."/>
            <person name="Sayaka M."/>
            <person name="Hattori M."/>
            <person name="Ohkuma M."/>
        </authorList>
    </citation>
    <scope>NUCLEOTIDE SEQUENCE [LARGE SCALE GENOMIC DNA]</scope>
    <source>
        <strain evidence="9">JCM19235</strain>
    </source>
</reference>
<dbReference type="FunFam" id="3.40.50.300:FF:000006">
    <property type="entry name" value="DNA-binding transcriptional regulator NtrC"/>
    <property type="match status" value="1"/>
</dbReference>
<dbReference type="PANTHER" id="PTHR32071:SF81">
    <property type="entry name" value="PROPIONATE CATABOLISM OPERON REGULATORY PROTEIN"/>
    <property type="match status" value="1"/>
</dbReference>
<dbReference type="AlphaFoldDB" id="A0A090SNB6"/>
<dbReference type="PRINTS" id="PR01590">
    <property type="entry name" value="HTHFIS"/>
</dbReference>
<feature type="compositionally biased region" description="Low complexity" evidence="6">
    <location>
        <begin position="217"/>
        <end position="235"/>
    </location>
</feature>
<dbReference type="SUPFAM" id="SSF46689">
    <property type="entry name" value="Homeodomain-like"/>
    <property type="match status" value="1"/>
</dbReference>
<dbReference type="GO" id="GO:0043565">
    <property type="term" value="F:sequence-specific DNA binding"/>
    <property type="evidence" value="ECO:0007669"/>
    <property type="project" value="InterPro"/>
</dbReference>
<dbReference type="PANTHER" id="PTHR32071">
    <property type="entry name" value="TRANSCRIPTIONAL REGULATORY PROTEIN"/>
    <property type="match status" value="1"/>
</dbReference>
<dbReference type="STRING" id="990268.JCM19235_147"/>
<evidence type="ECO:0000256" key="2">
    <source>
        <dbReference type="ARBA" id="ARBA00022840"/>
    </source>
</evidence>
<name>A0A090SNB6_9VIBR</name>
<dbReference type="Gene3D" id="3.40.50.300">
    <property type="entry name" value="P-loop containing nucleotide triphosphate hydrolases"/>
    <property type="match status" value="1"/>
</dbReference>
<dbReference type="Proteomes" id="UP000029228">
    <property type="component" value="Unassembled WGS sequence"/>
</dbReference>
<dbReference type="Gene3D" id="1.10.8.60">
    <property type="match status" value="1"/>
</dbReference>
<evidence type="ECO:0000256" key="4">
    <source>
        <dbReference type="ARBA" id="ARBA00023125"/>
    </source>
</evidence>
<evidence type="ECO:0000256" key="6">
    <source>
        <dbReference type="SAM" id="MobiDB-lite"/>
    </source>
</evidence>
<gene>
    <name evidence="8" type="ORF">JCM19235_147</name>
</gene>
<dbReference type="InterPro" id="IPR025944">
    <property type="entry name" value="Sigma_54_int_dom_CS"/>
</dbReference>
<dbReference type="EMBL" id="BBMR01000007">
    <property type="protein sequence ID" value="GAL20872.1"/>
    <property type="molecule type" value="Genomic_DNA"/>
</dbReference>
<organism evidence="8 9">
    <name type="scientific">Vibrio maritimus</name>
    <dbReference type="NCBI Taxonomy" id="990268"/>
    <lineage>
        <taxon>Bacteria</taxon>
        <taxon>Pseudomonadati</taxon>
        <taxon>Pseudomonadota</taxon>
        <taxon>Gammaproteobacteria</taxon>
        <taxon>Vibrionales</taxon>
        <taxon>Vibrionaceae</taxon>
        <taxon>Vibrio</taxon>
    </lineage>
</organism>
<dbReference type="SUPFAM" id="SSF52540">
    <property type="entry name" value="P-loop containing nucleoside triphosphate hydrolases"/>
    <property type="match status" value="1"/>
</dbReference>
<dbReference type="InterPro" id="IPR002197">
    <property type="entry name" value="HTH_Fis"/>
</dbReference>
<dbReference type="PROSITE" id="PS50045">
    <property type="entry name" value="SIGMA54_INTERACT_4"/>
    <property type="match status" value="1"/>
</dbReference>
<dbReference type="Pfam" id="PF25601">
    <property type="entry name" value="AAA_lid_14"/>
    <property type="match status" value="1"/>
</dbReference>
<dbReference type="Gene3D" id="1.10.10.60">
    <property type="entry name" value="Homeodomain-like"/>
    <property type="match status" value="1"/>
</dbReference>
<dbReference type="GO" id="GO:0006355">
    <property type="term" value="P:regulation of DNA-templated transcription"/>
    <property type="evidence" value="ECO:0007669"/>
    <property type="project" value="InterPro"/>
</dbReference>
<sequence>MAKYIHENSNRSKAPLVVQNCAAIPEQLLESELFGHKKGSFTGADKDKVGLFEAANGGTLFLDEIGDMPMLLQAKLLRVLQERKVRPVGASKEIEVDVRVIAATHCNLMGQIQEGRFRADLFYRLNVFPITLPPLRTRRDDILPLAEHFVQLASKKLGLPQSLSISAYVRKQLLDYLYPGNVRELKNIIERSVLLSDFETLSTIEFGEQVPEQVVQQPTQITESSVSVSTPSSEPSMEEVSKGLKEAVGEYERTVIIDCLRECNWHTKRAAEQLSLPLSTLNHKMKKYDISAAG</sequence>
<feature type="region of interest" description="Disordered" evidence="6">
    <location>
        <begin position="217"/>
        <end position="238"/>
    </location>
</feature>
<dbReference type="PROSITE" id="PS00688">
    <property type="entry name" value="SIGMA54_INTERACT_3"/>
    <property type="match status" value="1"/>
</dbReference>
<protein>
    <submittedName>
        <fullName evidence="8">Sigma-54 dependent transcriptional regulator</fullName>
    </submittedName>
</protein>
<dbReference type="InterPro" id="IPR025943">
    <property type="entry name" value="Sigma_54_int_dom_ATP-bd_2"/>
</dbReference>
<evidence type="ECO:0000313" key="8">
    <source>
        <dbReference type="EMBL" id="GAL20872.1"/>
    </source>
</evidence>
<dbReference type="Pfam" id="PF00158">
    <property type="entry name" value="Sigma54_activat"/>
    <property type="match status" value="1"/>
</dbReference>
<feature type="domain" description="Sigma-54 factor interaction" evidence="7">
    <location>
        <begin position="1"/>
        <end position="194"/>
    </location>
</feature>
<dbReference type="GO" id="GO:0005524">
    <property type="term" value="F:ATP binding"/>
    <property type="evidence" value="ECO:0007669"/>
    <property type="project" value="UniProtKB-KW"/>
</dbReference>
<proteinExistence type="predicted"/>
<evidence type="ECO:0000256" key="5">
    <source>
        <dbReference type="ARBA" id="ARBA00023163"/>
    </source>
</evidence>
<dbReference type="PROSITE" id="PS00676">
    <property type="entry name" value="SIGMA54_INTERACT_2"/>
    <property type="match status" value="1"/>
</dbReference>
<keyword evidence="9" id="KW-1185">Reference proteome</keyword>
<keyword evidence="1" id="KW-0547">Nucleotide-binding</keyword>